<protein>
    <submittedName>
        <fullName evidence="3">Uncharacterized protein</fullName>
    </submittedName>
</protein>
<gene>
    <name evidence="3" type="ORF">BCL79_2450</name>
    <name evidence="2" type="ORF">F9K92_05835</name>
</gene>
<dbReference type="EMBL" id="RCDC01000005">
    <property type="protein sequence ID" value="RLK53159.1"/>
    <property type="molecule type" value="Genomic_DNA"/>
</dbReference>
<reference evidence="2 5" key="2">
    <citation type="submission" date="2019-10" db="EMBL/GenBank/DDBJ databases">
        <title>Halotolerant bacteria associated to Saharan-endemic halophytes Stipa tenacissima L. and Atriplex halimus L mitigate salt stress and promote growth of tomato plants.</title>
        <authorList>
            <person name="Dif G."/>
        </authorList>
    </citation>
    <scope>NUCLEOTIDE SEQUENCE [LARGE SCALE GENOMIC DNA]</scope>
    <source>
        <strain evidence="2 5">IS26</strain>
    </source>
</reference>
<evidence type="ECO:0000313" key="3">
    <source>
        <dbReference type="EMBL" id="RLK53159.1"/>
    </source>
</evidence>
<keyword evidence="1" id="KW-1133">Transmembrane helix</keyword>
<evidence type="ECO:0000313" key="4">
    <source>
        <dbReference type="Proteomes" id="UP000274786"/>
    </source>
</evidence>
<dbReference type="EMBL" id="WELC01000005">
    <property type="protein sequence ID" value="KAB7631702.1"/>
    <property type="molecule type" value="Genomic_DNA"/>
</dbReference>
<reference evidence="3 4" key="1">
    <citation type="submission" date="2018-10" db="EMBL/GenBank/DDBJ databases">
        <title>Comparative analysis of microorganisms from saline springs in Andes Mountain Range, Colombia.</title>
        <authorList>
            <person name="Rubin E."/>
        </authorList>
    </citation>
    <scope>NUCLEOTIDE SEQUENCE [LARGE SCALE GENOMIC DNA]</scope>
    <source>
        <strain evidence="3 4">USBA GBX 843</strain>
    </source>
</reference>
<feature type="transmembrane region" description="Helical" evidence="1">
    <location>
        <begin position="35"/>
        <end position="56"/>
    </location>
</feature>
<evidence type="ECO:0000313" key="2">
    <source>
        <dbReference type="EMBL" id="KAB7631702.1"/>
    </source>
</evidence>
<dbReference type="RefSeq" id="WP_121041535.1">
    <property type="nucleotide sequence ID" value="NZ_RCDC01000005.1"/>
</dbReference>
<sequence>MVSTEKTHLLSTSDVLKHLRPVPHPKSWYDSFERISIASIVGWFAILIVVTIIKLVSGNEDTSLWFPMGLGILSLMYLMAALWLAALAIFITMPTRSFLYAHMDKRHEADEQVAKGLSHLGRTALQNKARHLELEAKYAATRFNIVAILTGVLAALAAISQEATQLELLDRGPPYSIILGIVAICILLGGVRSLGLILRLTRGASVVSWAAEHAQV</sequence>
<dbReference type="Proteomes" id="UP000274786">
    <property type="component" value="Unassembled WGS sequence"/>
</dbReference>
<name>A0A498CE67_9GAMM</name>
<accession>A0A498CE67</accession>
<dbReference type="Proteomes" id="UP000449004">
    <property type="component" value="Unassembled WGS sequence"/>
</dbReference>
<evidence type="ECO:0000256" key="1">
    <source>
        <dbReference type="SAM" id="Phobius"/>
    </source>
</evidence>
<keyword evidence="1" id="KW-0472">Membrane</keyword>
<proteinExistence type="predicted"/>
<comment type="caution">
    <text evidence="3">The sequence shown here is derived from an EMBL/GenBank/DDBJ whole genome shotgun (WGS) entry which is preliminary data.</text>
</comment>
<feature type="transmembrane region" description="Helical" evidence="1">
    <location>
        <begin position="68"/>
        <end position="93"/>
    </location>
</feature>
<organism evidence="3 4">
    <name type="scientific">Stenotrophomonas rhizophila</name>
    <dbReference type="NCBI Taxonomy" id="216778"/>
    <lineage>
        <taxon>Bacteria</taxon>
        <taxon>Pseudomonadati</taxon>
        <taxon>Pseudomonadota</taxon>
        <taxon>Gammaproteobacteria</taxon>
        <taxon>Lysobacterales</taxon>
        <taxon>Lysobacteraceae</taxon>
        <taxon>Stenotrophomonas</taxon>
    </lineage>
</organism>
<feature type="transmembrane region" description="Helical" evidence="1">
    <location>
        <begin position="175"/>
        <end position="198"/>
    </location>
</feature>
<feature type="transmembrane region" description="Helical" evidence="1">
    <location>
        <begin position="143"/>
        <end position="163"/>
    </location>
</feature>
<evidence type="ECO:0000313" key="5">
    <source>
        <dbReference type="Proteomes" id="UP000449004"/>
    </source>
</evidence>
<dbReference type="AlphaFoldDB" id="A0A498CE67"/>
<keyword evidence="1" id="KW-0812">Transmembrane</keyword>